<organism evidence="3 4">
    <name type="scientific">Phanerochaete carnosa (strain HHB-10118-sp)</name>
    <name type="common">White-rot fungus</name>
    <name type="synonym">Peniophora carnosa</name>
    <dbReference type="NCBI Taxonomy" id="650164"/>
    <lineage>
        <taxon>Eukaryota</taxon>
        <taxon>Fungi</taxon>
        <taxon>Dikarya</taxon>
        <taxon>Basidiomycota</taxon>
        <taxon>Agaricomycotina</taxon>
        <taxon>Agaricomycetes</taxon>
        <taxon>Polyporales</taxon>
        <taxon>Phanerochaetaceae</taxon>
        <taxon>Phanerochaete</taxon>
    </lineage>
</organism>
<feature type="region of interest" description="Disordered" evidence="2">
    <location>
        <begin position="171"/>
        <end position="202"/>
    </location>
</feature>
<proteinExistence type="predicted"/>
<evidence type="ECO:0000313" key="3">
    <source>
        <dbReference type="EMBL" id="EKM52782.1"/>
    </source>
</evidence>
<accession>K5WQZ1</accession>
<sequence length="202" mass="22985">MLPHASNPSSTSLSPCDVFATACELKTQLATLERRCAENAKVGNELRQRRTELQVSLRALEVAVDDEQKATRELRDELERLRRAAGESVTPFTFTFPTKRTEENEDAQATLNKPTRRFARHVIPEQWKKQLGRAIASNVKGYVRLRDGGAPTKENEVKARKMRRILSEKVRESGWKVKQHKARKENKPYGAHLARKKASLLA</sequence>
<keyword evidence="4" id="KW-1185">Reference proteome</keyword>
<dbReference type="HOGENOM" id="CLU_1355063_0_0_1"/>
<evidence type="ECO:0000256" key="2">
    <source>
        <dbReference type="SAM" id="MobiDB-lite"/>
    </source>
</evidence>
<feature type="coiled-coil region" evidence="1">
    <location>
        <begin position="57"/>
        <end position="87"/>
    </location>
</feature>
<evidence type="ECO:0000256" key="1">
    <source>
        <dbReference type="SAM" id="Coils"/>
    </source>
</evidence>
<protein>
    <submittedName>
        <fullName evidence="3">Uncharacterized protein</fullName>
    </submittedName>
</protein>
<dbReference type="Proteomes" id="UP000008370">
    <property type="component" value="Unassembled WGS sequence"/>
</dbReference>
<dbReference type="GeneID" id="18907178"/>
<dbReference type="EMBL" id="JH930475">
    <property type="protein sequence ID" value="EKM52782.1"/>
    <property type="molecule type" value="Genomic_DNA"/>
</dbReference>
<gene>
    <name evidence="3" type="ORF">PHACADRAFT_100911</name>
</gene>
<dbReference type="RefSeq" id="XP_007399114.1">
    <property type="nucleotide sequence ID" value="XM_007399052.1"/>
</dbReference>
<dbReference type="KEGG" id="pco:PHACADRAFT_100911"/>
<keyword evidence="1" id="KW-0175">Coiled coil</keyword>
<reference evidence="3 4" key="1">
    <citation type="journal article" date="2012" name="BMC Genomics">
        <title>Comparative genomics of the white-rot fungi, Phanerochaete carnosa and P. chrysosporium, to elucidate the genetic basis of the distinct wood types they colonize.</title>
        <authorList>
            <person name="Suzuki H."/>
            <person name="MacDonald J."/>
            <person name="Syed K."/>
            <person name="Salamov A."/>
            <person name="Hori C."/>
            <person name="Aerts A."/>
            <person name="Henrissat B."/>
            <person name="Wiebenga A."/>
            <person name="vanKuyk P.A."/>
            <person name="Barry K."/>
            <person name="Lindquist E."/>
            <person name="LaButti K."/>
            <person name="Lapidus A."/>
            <person name="Lucas S."/>
            <person name="Coutinho P."/>
            <person name="Gong Y."/>
            <person name="Samejima M."/>
            <person name="Mahadevan R."/>
            <person name="Abou-Zaid M."/>
            <person name="de Vries R.P."/>
            <person name="Igarashi K."/>
            <person name="Yadav J.S."/>
            <person name="Grigoriev I.V."/>
            <person name="Master E.R."/>
        </authorList>
    </citation>
    <scope>NUCLEOTIDE SEQUENCE [LARGE SCALE GENOMIC DNA]</scope>
    <source>
        <strain evidence="3 4">HHB-10118-sp</strain>
    </source>
</reference>
<name>K5WQZ1_PHACS</name>
<dbReference type="InParanoid" id="K5WQZ1"/>
<feature type="compositionally biased region" description="Basic residues" evidence="2">
    <location>
        <begin position="193"/>
        <end position="202"/>
    </location>
</feature>
<dbReference type="AlphaFoldDB" id="K5WQZ1"/>
<dbReference type="OrthoDB" id="10489948at2759"/>
<evidence type="ECO:0000313" key="4">
    <source>
        <dbReference type="Proteomes" id="UP000008370"/>
    </source>
</evidence>